<reference evidence="1" key="2">
    <citation type="submission" date="2020-09" db="EMBL/GenBank/DDBJ databases">
        <authorList>
            <person name="Sun Q."/>
            <person name="Ohkuma M."/>
        </authorList>
    </citation>
    <scope>NUCLEOTIDE SEQUENCE</scope>
    <source>
        <strain evidence="1">JCM 3131</strain>
    </source>
</reference>
<proteinExistence type="predicted"/>
<gene>
    <name evidence="1" type="ORF">GCM10010145_00080</name>
</gene>
<keyword evidence="2" id="KW-1185">Reference proteome</keyword>
<protein>
    <submittedName>
        <fullName evidence="1">Uncharacterized protein</fullName>
    </submittedName>
</protein>
<sequence length="79" mass="8835">MNPYATRYVERAARRRAALSTPRRASLEALEKRLSLNPFGTPALSNRDNSWSASFEGGFITYVVSNRHVVINVIDLVAL</sequence>
<reference evidence="1" key="1">
    <citation type="journal article" date="2014" name="Int. J. Syst. Evol. Microbiol.">
        <title>Complete genome sequence of Corynebacterium casei LMG S-19264T (=DSM 44701T), isolated from a smear-ripened cheese.</title>
        <authorList>
            <consortium name="US DOE Joint Genome Institute (JGI-PGF)"/>
            <person name="Walter F."/>
            <person name="Albersmeier A."/>
            <person name="Kalinowski J."/>
            <person name="Ruckert C."/>
        </authorList>
    </citation>
    <scope>NUCLEOTIDE SEQUENCE</scope>
    <source>
        <strain evidence="1">JCM 3131</strain>
    </source>
</reference>
<organism evidence="1 2">
    <name type="scientific">Streptomyces ruber</name>
    <dbReference type="NCBI Taxonomy" id="83378"/>
    <lineage>
        <taxon>Bacteria</taxon>
        <taxon>Bacillati</taxon>
        <taxon>Actinomycetota</taxon>
        <taxon>Actinomycetes</taxon>
        <taxon>Kitasatosporales</taxon>
        <taxon>Streptomycetaceae</taxon>
        <taxon>Streptomyces</taxon>
    </lineage>
</organism>
<comment type="caution">
    <text evidence="1">The sequence shown here is derived from an EMBL/GenBank/DDBJ whole genome shotgun (WGS) entry which is preliminary data.</text>
</comment>
<dbReference type="RefSeq" id="WP_189214514.1">
    <property type="nucleotide sequence ID" value="NZ_BMQK01000001.1"/>
</dbReference>
<dbReference type="Proteomes" id="UP000620156">
    <property type="component" value="Unassembled WGS sequence"/>
</dbReference>
<accession>A0A918EPM2</accession>
<name>A0A918EPM2_9ACTN</name>
<evidence type="ECO:0000313" key="1">
    <source>
        <dbReference type="EMBL" id="GGQ37123.1"/>
    </source>
</evidence>
<evidence type="ECO:0000313" key="2">
    <source>
        <dbReference type="Proteomes" id="UP000620156"/>
    </source>
</evidence>
<dbReference type="EMBL" id="BMQK01000001">
    <property type="protein sequence ID" value="GGQ37123.1"/>
    <property type="molecule type" value="Genomic_DNA"/>
</dbReference>
<dbReference type="AlphaFoldDB" id="A0A918EPM2"/>